<gene>
    <name evidence="10" type="primary">plsX</name>
    <name evidence="11" type="ORF">SAMN06297382_1031</name>
</gene>
<protein>
    <recommendedName>
        <fullName evidence="8 10">Phosphate acyltransferase</fullName>
        <ecNumber evidence="8 10">2.3.1.274</ecNumber>
    </recommendedName>
    <alternativeName>
        <fullName evidence="10">Acyl-ACP phosphotransacylase</fullName>
    </alternativeName>
    <alternativeName>
        <fullName evidence="10">Acyl-[acyl-carrier-protein]--phosphate acyltransferase</fullName>
    </alternativeName>
    <alternativeName>
        <fullName evidence="10">Phosphate-acyl-ACP acyltransferase</fullName>
    </alternativeName>
</protein>
<keyword evidence="4 10" id="KW-0808">Transferase</keyword>
<comment type="subcellular location">
    <subcellularLocation>
        <location evidence="10">Cytoplasm</location>
    </subcellularLocation>
    <text evidence="10">Associated with the membrane possibly through PlsY.</text>
</comment>
<dbReference type="InterPro" id="IPR003664">
    <property type="entry name" value="FA_synthesis"/>
</dbReference>
<keyword evidence="5 10" id="KW-0443">Lipid metabolism</keyword>
<dbReference type="NCBIfam" id="TIGR00182">
    <property type="entry name" value="plsX"/>
    <property type="match status" value="1"/>
</dbReference>
<dbReference type="GO" id="GO:0005737">
    <property type="term" value="C:cytoplasm"/>
    <property type="evidence" value="ECO:0007669"/>
    <property type="project" value="UniProtKB-SubCell"/>
</dbReference>
<dbReference type="Proteomes" id="UP000198346">
    <property type="component" value="Unassembled WGS sequence"/>
</dbReference>
<keyword evidence="7 10" id="KW-1208">Phospholipid metabolism</keyword>
<dbReference type="SUPFAM" id="SSF53659">
    <property type="entry name" value="Isocitrate/Isopropylmalate dehydrogenase-like"/>
    <property type="match status" value="1"/>
</dbReference>
<dbReference type="Gene3D" id="3.40.718.10">
    <property type="entry name" value="Isopropylmalate Dehydrogenase"/>
    <property type="match status" value="1"/>
</dbReference>
<evidence type="ECO:0000256" key="10">
    <source>
        <dbReference type="HAMAP-Rule" id="MF_00019"/>
    </source>
</evidence>
<evidence type="ECO:0000256" key="4">
    <source>
        <dbReference type="ARBA" id="ARBA00022679"/>
    </source>
</evidence>
<evidence type="ECO:0000313" key="11">
    <source>
        <dbReference type="EMBL" id="SNT72008.1"/>
    </source>
</evidence>
<comment type="subunit">
    <text evidence="9 10">Homodimer. Probably interacts with PlsY.</text>
</comment>
<evidence type="ECO:0000313" key="12">
    <source>
        <dbReference type="Proteomes" id="UP000198346"/>
    </source>
</evidence>
<comment type="function">
    <text evidence="10">Catalyzes the reversible formation of acyl-phosphate (acyl-PO(4)) from acyl-[acyl-carrier-protein] (acyl-ACP). This enzyme utilizes acyl-ACP as fatty acyl donor, but not acyl-CoA.</text>
</comment>
<accession>A0A239PPF2</accession>
<dbReference type="PANTHER" id="PTHR30100:SF1">
    <property type="entry name" value="PHOSPHATE ACYLTRANSFERASE"/>
    <property type="match status" value="1"/>
</dbReference>
<name>A0A239PPF2_9PROT</name>
<evidence type="ECO:0000256" key="7">
    <source>
        <dbReference type="ARBA" id="ARBA00023264"/>
    </source>
</evidence>
<dbReference type="GO" id="GO:0006633">
    <property type="term" value="P:fatty acid biosynthetic process"/>
    <property type="evidence" value="ECO:0007669"/>
    <property type="project" value="UniProtKB-UniRule"/>
</dbReference>
<sequence>MTDPSQQSAPLTLAVDAMGGDNGPAVVVDGAAQAATGGLSARFIFFGDAAALGPLVAERAVLKGAEVRHAEGVVAMTDKPSQVLRRGRDTSMWAAVGAVRDGDAQAVVSCGNTGALMAVSRSQLRTIEGVDRPAITALWPTPRGRTVVLDVGANVEATEAELVQYAIMGEAFFRALTGKEKPTVGLLNVGAEELKGHELIRSAARVLREADPEMAFHGFVEGDDISKGTVDVVVTDGFTGNVALKTAEGAARLVASWLKEALTASLITRAGALLLRRQLVRLKERMDPSSANGGVFLGLNGLVVKSHGGADANGVKSAIEMAANLARRPFRDEVAETIARVGRRAQSVDRRGDADGEVKAAAV</sequence>
<keyword evidence="11" id="KW-0012">Acyltransferase</keyword>
<dbReference type="RefSeq" id="WP_234993315.1">
    <property type="nucleotide sequence ID" value="NZ_FZQA01000002.1"/>
</dbReference>
<evidence type="ECO:0000256" key="8">
    <source>
        <dbReference type="ARBA" id="ARBA00024069"/>
    </source>
</evidence>
<evidence type="ECO:0000256" key="5">
    <source>
        <dbReference type="ARBA" id="ARBA00023098"/>
    </source>
</evidence>
<keyword evidence="3 10" id="KW-0444">Lipid biosynthesis</keyword>
<comment type="catalytic activity">
    <reaction evidence="1 10">
        <text>a fatty acyl-[ACP] + phosphate = an acyl phosphate + holo-[ACP]</text>
        <dbReference type="Rhea" id="RHEA:42292"/>
        <dbReference type="Rhea" id="RHEA-COMP:9685"/>
        <dbReference type="Rhea" id="RHEA-COMP:14125"/>
        <dbReference type="ChEBI" id="CHEBI:43474"/>
        <dbReference type="ChEBI" id="CHEBI:59918"/>
        <dbReference type="ChEBI" id="CHEBI:64479"/>
        <dbReference type="ChEBI" id="CHEBI:138651"/>
        <dbReference type="EC" id="2.3.1.274"/>
    </reaction>
</comment>
<dbReference type="EMBL" id="FZQA01000002">
    <property type="protein sequence ID" value="SNT72008.1"/>
    <property type="molecule type" value="Genomic_DNA"/>
</dbReference>
<dbReference type="Pfam" id="PF02504">
    <property type="entry name" value="FA_synthesis"/>
    <property type="match status" value="1"/>
</dbReference>
<evidence type="ECO:0000256" key="1">
    <source>
        <dbReference type="ARBA" id="ARBA00001232"/>
    </source>
</evidence>
<dbReference type="InterPro" id="IPR012281">
    <property type="entry name" value="Phospholipid_synth_PlsX-like"/>
</dbReference>
<keyword evidence="6 10" id="KW-0594">Phospholipid biosynthesis</keyword>
<evidence type="ECO:0000256" key="3">
    <source>
        <dbReference type="ARBA" id="ARBA00022516"/>
    </source>
</evidence>
<dbReference type="AlphaFoldDB" id="A0A239PPF2"/>
<keyword evidence="12" id="KW-1185">Reference proteome</keyword>
<comment type="similarity">
    <text evidence="10">Belongs to the PlsX family.</text>
</comment>
<dbReference type="PANTHER" id="PTHR30100">
    <property type="entry name" value="FATTY ACID/PHOSPHOLIPID SYNTHESIS PROTEIN PLSX"/>
    <property type="match status" value="1"/>
</dbReference>
<organism evidence="11 12">
    <name type="scientific">Amphiplicatus metriothermophilus</name>
    <dbReference type="NCBI Taxonomy" id="1519374"/>
    <lineage>
        <taxon>Bacteria</taxon>
        <taxon>Pseudomonadati</taxon>
        <taxon>Pseudomonadota</taxon>
        <taxon>Alphaproteobacteria</taxon>
        <taxon>Parvularculales</taxon>
        <taxon>Parvularculaceae</taxon>
        <taxon>Amphiplicatus</taxon>
    </lineage>
</organism>
<comment type="pathway">
    <text evidence="10">Lipid metabolism; phospholipid metabolism.</text>
</comment>
<dbReference type="EC" id="2.3.1.274" evidence="8 10"/>
<dbReference type="GO" id="GO:0008654">
    <property type="term" value="P:phospholipid biosynthetic process"/>
    <property type="evidence" value="ECO:0007669"/>
    <property type="project" value="UniProtKB-KW"/>
</dbReference>
<reference evidence="11 12" key="1">
    <citation type="submission" date="2017-07" db="EMBL/GenBank/DDBJ databases">
        <authorList>
            <person name="Sun Z.S."/>
            <person name="Albrecht U."/>
            <person name="Echele G."/>
            <person name="Lee C.C."/>
        </authorList>
    </citation>
    <scope>NUCLEOTIDE SEQUENCE [LARGE SCALE GENOMIC DNA]</scope>
    <source>
        <strain evidence="11 12">CGMCC 1.12710</strain>
    </source>
</reference>
<dbReference type="HAMAP" id="MF_00019">
    <property type="entry name" value="PlsX"/>
    <property type="match status" value="1"/>
</dbReference>
<evidence type="ECO:0000256" key="6">
    <source>
        <dbReference type="ARBA" id="ARBA00023209"/>
    </source>
</evidence>
<dbReference type="GO" id="GO:0043811">
    <property type="term" value="F:phosphate:acyl-[acyl carrier protein] acyltransferase activity"/>
    <property type="evidence" value="ECO:0007669"/>
    <property type="project" value="UniProtKB-UniRule"/>
</dbReference>
<evidence type="ECO:0000256" key="9">
    <source>
        <dbReference type="ARBA" id="ARBA00046608"/>
    </source>
</evidence>
<proteinExistence type="inferred from homology"/>
<evidence type="ECO:0000256" key="2">
    <source>
        <dbReference type="ARBA" id="ARBA00022490"/>
    </source>
</evidence>
<dbReference type="UniPathway" id="UPA00085"/>
<dbReference type="PIRSF" id="PIRSF002465">
    <property type="entry name" value="Phsphlp_syn_PlsX"/>
    <property type="match status" value="1"/>
</dbReference>
<keyword evidence="2 10" id="KW-0963">Cytoplasm</keyword>